<dbReference type="Gene3D" id="3.40.50.1820">
    <property type="entry name" value="alpha/beta hydrolase"/>
    <property type="match status" value="1"/>
</dbReference>
<accession>A0ABQ3GW98</accession>
<gene>
    <name evidence="2" type="ORF">GCM10007350_07780</name>
</gene>
<organism evidence="2 3">
    <name type="scientific">Jeongeupia chitinilytica</name>
    <dbReference type="NCBI Taxonomy" id="1041641"/>
    <lineage>
        <taxon>Bacteria</taxon>
        <taxon>Pseudomonadati</taxon>
        <taxon>Pseudomonadota</taxon>
        <taxon>Betaproteobacteria</taxon>
        <taxon>Neisseriales</taxon>
        <taxon>Chitinibacteraceae</taxon>
        <taxon>Jeongeupia</taxon>
    </lineage>
</organism>
<dbReference type="PANTHER" id="PTHR43433:SF5">
    <property type="entry name" value="AB HYDROLASE-1 DOMAIN-CONTAINING PROTEIN"/>
    <property type="match status" value="1"/>
</dbReference>
<evidence type="ECO:0000313" key="3">
    <source>
        <dbReference type="Proteomes" id="UP000604737"/>
    </source>
</evidence>
<dbReference type="SUPFAM" id="SSF53474">
    <property type="entry name" value="alpha/beta-Hydrolases"/>
    <property type="match status" value="1"/>
</dbReference>
<dbReference type="InterPro" id="IPR000073">
    <property type="entry name" value="AB_hydrolase_1"/>
</dbReference>
<dbReference type="EMBL" id="BMYO01000002">
    <property type="protein sequence ID" value="GHD58219.1"/>
    <property type="molecule type" value="Genomic_DNA"/>
</dbReference>
<comment type="caution">
    <text evidence="2">The sequence shown here is derived from an EMBL/GenBank/DDBJ whole genome shotgun (WGS) entry which is preliminary data.</text>
</comment>
<dbReference type="PANTHER" id="PTHR43433">
    <property type="entry name" value="HYDROLASE, ALPHA/BETA FOLD FAMILY PROTEIN"/>
    <property type="match status" value="1"/>
</dbReference>
<keyword evidence="3" id="KW-1185">Reference proteome</keyword>
<dbReference type="Pfam" id="PF00561">
    <property type="entry name" value="Abhydrolase_1"/>
    <property type="match status" value="1"/>
</dbReference>
<sequence length="307" mass="32744">MPQASANGLQIEYEQFGDAGNPPVVLIMGLGMQLIGWPDEFCQSLADTGFRVIRFDNRDIGLSSYLDELGAPSLPWNLLKRRMGLAIRAPYSLDDMATDTLALMDALGIDAVHVAGVSMGGMIAQLVAARAPQRVLSLTSIMSTSGAAGLPGPTRAALAALVRRPPRDAYAPGNRDTLIAWMMRNFAVIQSPGFPTPAEMQRARLQRSLSRAIHPAGVLRQLFAVAAAPDRSPLLARLDVPSLIVHGSHDPLVRPACGRDCAAKIPQARLVEIDGMGHDMAPGVCARLLELLPAHFRTSTMAACVTA</sequence>
<dbReference type="InterPro" id="IPR029058">
    <property type="entry name" value="AB_hydrolase_fold"/>
</dbReference>
<dbReference type="RefSeq" id="WP_189458850.1">
    <property type="nucleotide sequence ID" value="NZ_BMYO01000002.1"/>
</dbReference>
<keyword evidence="2" id="KW-0378">Hydrolase</keyword>
<reference evidence="3" key="1">
    <citation type="journal article" date="2019" name="Int. J. Syst. Evol. Microbiol.">
        <title>The Global Catalogue of Microorganisms (GCM) 10K type strain sequencing project: providing services to taxonomists for standard genome sequencing and annotation.</title>
        <authorList>
            <consortium name="The Broad Institute Genomics Platform"/>
            <consortium name="The Broad Institute Genome Sequencing Center for Infectious Disease"/>
            <person name="Wu L."/>
            <person name="Ma J."/>
        </authorList>
    </citation>
    <scope>NUCLEOTIDE SEQUENCE [LARGE SCALE GENOMIC DNA]</scope>
    <source>
        <strain evidence="3">KCTC 23701</strain>
    </source>
</reference>
<evidence type="ECO:0000259" key="1">
    <source>
        <dbReference type="Pfam" id="PF00561"/>
    </source>
</evidence>
<protein>
    <submittedName>
        <fullName evidence="2">Hydrolase</fullName>
    </submittedName>
</protein>
<dbReference type="InterPro" id="IPR050471">
    <property type="entry name" value="AB_hydrolase"/>
</dbReference>
<name>A0ABQ3GW98_9NEIS</name>
<dbReference type="GO" id="GO:0016787">
    <property type="term" value="F:hydrolase activity"/>
    <property type="evidence" value="ECO:0007669"/>
    <property type="project" value="UniProtKB-KW"/>
</dbReference>
<feature type="domain" description="AB hydrolase-1" evidence="1">
    <location>
        <begin position="22"/>
        <end position="279"/>
    </location>
</feature>
<proteinExistence type="predicted"/>
<evidence type="ECO:0000313" key="2">
    <source>
        <dbReference type="EMBL" id="GHD58219.1"/>
    </source>
</evidence>
<dbReference type="Proteomes" id="UP000604737">
    <property type="component" value="Unassembled WGS sequence"/>
</dbReference>